<dbReference type="InterPro" id="IPR002509">
    <property type="entry name" value="NODB_dom"/>
</dbReference>
<keyword evidence="4" id="KW-0326">Glycosidase</keyword>
<comment type="subcellular location">
    <subcellularLocation>
        <location evidence="1">Secreted</location>
    </subcellularLocation>
</comment>
<reference evidence="4" key="1">
    <citation type="journal article" date="2020" name="mSystems">
        <title>Genome- and Community-Level Interaction Insights into Carbon Utilization and Element Cycling Functions of Hydrothermarchaeota in Hydrothermal Sediment.</title>
        <authorList>
            <person name="Zhou Z."/>
            <person name="Liu Y."/>
            <person name="Xu W."/>
            <person name="Pan J."/>
            <person name="Luo Z.H."/>
            <person name="Li M."/>
        </authorList>
    </citation>
    <scope>NUCLEOTIDE SEQUENCE [LARGE SCALE GENOMIC DNA]</scope>
    <source>
        <strain evidence="4">SpSt-788</strain>
    </source>
</reference>
<dbReference type="EMBL" id="DTHO01000057">
    <property type="protein sequence ID" value="HGG99834.1"/>
    <property type="molecule type" value="Genomic_DNA"/>
</dbReference>
<dbReference type="InterPro" id="IPR051398">
    <property type="entry name" value="Polysacch_Deacetylase"/>
</dbReference>
<dbReference type="Pfam" id="PF01522">
    <property type="entry name" value="Polysacc_deac_1"/>
    <property type="match status" value="1"/>
</dbReference>
<dbReference type="GO" id="GO:0005576">
    <property type="term" value="C:extracellular region"/>
    <property type="evidence" value="ECO:0007669"/>
    <property type="project" value="UniProtKB-SubCell"/>
</dbReference>
<evidence type="ECO:0000256" key="1">
    <source>
        <dbReference type="ARBA" id="ARBA00004613"/>
    </source>
</evidence>
<keyword evidence="4" id="KW-0858">Xylan degradation</keyword>
<dbReference type="PANTHER" id="PTHR34216">
    <property type="match status" value="1"/>
</dbReference>
<dbReference type="Gene3D" id="3.20.20.370">
    <property type="entry name" value="Glycoside hydrolase/deacetylase"/>
    <property type="match status" value="1"/>
</dbReference>
<dbReference type="GO" id="GO:0016798">
    <property type="term" value="F:hydrolase activity, acting on glycosyl bonds"/>
    <property type="evidence" value="ECO:0007669"/>
    <property type="project" value="UniProtKB-KW"/>
</dbReference>
<dbReference type="CDD" id="cd10969">
    <property type="entry name" value="CE4_Ecf1_like_5s"/>
    <property type="match status" value="1"/>
</dbReference>
<keyword evidence="4" id="KW-0378">Hydrolase</keyword>
<evidence type="ECO:0000259" key="3">
    <source>
        <dbReference type="PROSITE" id="PS51677"/>
    </source>
</evidence>
<dbReference type="GO" id="GO:0016810">
    <property type="term" value="F:hydrolase activity, acting on carbon-nitrogen (but not peptide) bonds"/>
    <property type="evidence" value="ECO:0007669"/>
    <property type="project" value="InterPro"/>
</dbReference>
<feature type="domain" description="NodB homology" evidence="3">
    <location>
        <begin position="62"/>
        <end position="262"/>
    </location>
</feature>
<evidence type="ECO:0000256" key="2">
    <source>
        <dbReference type="ARBA" id="ARBA00022729"/>
    </source>
</evidence>
<dbReference type="SUPFAM" id="SSF88713">
    <property type="entry name" value="Glycoside hydrolase/deacetylase"/>
    <property type="match status" value="1"/>
</dbReference>
<comment type="caution">
    <text evidence="4">The sequence shown here is derived from an EMBL/GenBank/DDBJ whole genome shotgun (WGS) entry which is preliminary data.</text>
</comment>
<dbReference type="AlphaFoldDB" id="A0A7C4AJV7"/>
<keyword evidence="4" id="KW-0119">Carbohydrate metabolism</keyword>
<protein>
    <submittedName>
        <fullName evidence="4">Xylanase</fullName>
    </submittedName>
</protein>
<dbReference type="InterPro" id="IPR011330">
    <property type="entry name" value="Glyco_hydro/deAcase_b/a-brl"/>
</dbReference>
<accession>A0A7C4AJV7</accession>
<dbReference type="PANTHER" id="PTHR34216:SF3">
    <property type="entry name" value="POLY-BETA-1,6-N-ACETYL-D-GLUCOSAMINE N-DEACETYLASE"/>
    <property type="match status" value="1"/>
</dbReference>
<evidence type="ECO:0000313" key="4">
    <source>
        <dbReference type="EMBL" id="HGG99834.1"/>
    </source>
</evidence>
<proteinExistence type="predicted"/>
<name>A0A7C4AJV7_9BACT</name>
<organism evidence="4">
    <name type="scientific">Thermodesulfovibrio aggregans</name>
    <dbReference type="NCBI Taxonomy" id="86166"/>
    <lineage>
        <taxon>Bacteria</taxon>
        <taxon>Pseudomonadati</taxon>
        <taxon>Nitrospirota</taxon>
        <taxon>Thermodesulfovibrionia</taxon>
        <taxon>Thermodesulfovibrionales</taxon>
        <taxon>Thermodesulfovibrionaceae</taxon>
        <taxon>Thermodesulfovibrio</taxon>
    </lineage>
</organism>
<dbReference type="GO" id="GO:0045493">
    <property type="term" value="P:xylan catabolic process"/>
    <property type="evidence" value="ECO:0007669"/>
    <property type="project" value="UniProtKB-KW"/>
</dbReference>
<keyword evidence="4" id="KW-0624">Polysaccharide degradation</keyword>
<keyword evidence="2" id="KW-0732">Signal</keyword>
<dbReference type="PROSITE" id="PS51677">
    <property type="entry name" value="NODB"/>
    <property type="match status" value="1"/>
</dbReference>
<gene>
    <name evidence="4" type="ORF">ENV75_05245</name>
</gene>
<sequence length="262" mass="31213">MIFNNSIPILMYHHVMPGFSELNITIEIFEEQVSGLKKKGWKTLDGEEFLYLMNHPEESRKKCVLITFDDGFVDNYIYAYPVLKKYKMKAMLFVATDFITDLDIKRDNFKALPHKEIWRVAFSERKHEVMCTWKELREMEQEDVFDIQSHGHTHRIPEFINIGDFLFLEEDLKSSKMLIKKYINKEPLHLAWPKGVYNDKSIEIAKKLGFKALYTTQRGANLYDTFHIRRLAVKCKGFGWLDKRLKIYSSSLLSKIYYRIRF</sequence>